<dbReference type="InterPro" id="IPR010985">
    <property type="entry name" value="Ribbon_hlx_hlx"/>
</dbReference>
<evidence type="ECO:0000313" key="2">
    <source>
        <dbReference type="Proteomes" id="UP000589626"/>
    </source>
</evidence>
<accession>A0A7W4Z0Y5</accession>
<evidence type="ECO:0008006" key="3">
    <source>
        <dbReference type="Google" id="ProtNLM"/>
    </source>
</evidence>
<sequence>MPNQPATPKRGVRIPDDLWFAAKRVAADRGETLTSVIIRALERYVRAHPLDED</sequence>
<dbReference type="EMBL" id="JACHWR010000001">
    <property type="protein sequence ID" value="MBB3040970.1"/>
    <property type="molecule type" value="Genomic_DNA"/>
</dbReference>
<proteinExistence type="predicted"/>
<dbReference type="Proteomes" id="UP000589626">
    <property type="component" value="Unassembled WGS sequence"/>
</dbReference>
<dbReference type="GO" id="GO:0006355">
    <property type="term" value="P:regulation of DNA-templated transcription"/>
    <property type="evidence" value="ECO:0007669"/>
    <property type="project" value="InterPro"/>
</dbReference>
<dbReference type="AlphaFoldDB" id="A0A7W4Z0Y5"/>
<dbReference type="RefSeq" id="WP_183590933.1">
    <property type="nucleotide sequence ID" value="NZ_JACHWR010000001.1"/>
</dbReference>
<dbReference type="SUPFAM" id="SSF47598">
    <property type="entry name" value="Ribbon-helix-helix"/>
    <property type="match status" value="1"/>
</dbReference>
<organism evidence="1 2">
    <name type="scientific">Nocardioides soli</name>
    <dbReference type="NCBI Taxonomy" id="1036020"/>
    <lineage>
        <taxon>Bacteria</taxon>
        <taxon>Bacillati</taxon>
        <taxon>Actinomycetota</taxon>
        <taxon>Actinomycetes</taxon>
        <taxon>Propionibacteriales</taxon>
        <taxon>Nocardioidaceae</taxon>
        <taxon>Nocardioides</taxon>
    </lineage>
</organism>
<name>A0A7W4Z0Y5_9ACTN</name>
<reference evidence="1 2" key="1">
    <citation type="submission" date="2020-08" db="EMBL/GenBank/DDBJ databases">
        <title>Sequencing the genomes of 1000 actinobacteria strains.</title>
        <authorList>
            <person name="Klenk H.-P."/>
        </authorList>
    </citation>
    <scope>NUCLEOTIDE SEQUENCE [LARGE SCALE GENOMIC DNA]</scope>
    <source>
        <strain evidence="1 2">DSM 105498</strain>
    </source>
</reference>
<protein>
    <recommendedName>
        <fullName evidence="3">CopG family transcriptional regulator</fullName>
    </recommendedName>
</protein>
<gene>
    <name evidence="1" type="ORF">FHU40_000771</name>
</gene>
<evidence type="ECO:0000313" key="1">
    <source>
        <dbReference type="EMBL" id="MBB3040970.1"/>
    </source>
</evidence>
<comment type="caution">
    <text evidence="1">The sequence shown here is derived from an EMBL/GenBank/DDBJ whole genome shotgun (WGS) entry which is preliminary data.</text>
</comment>
<keyword evidence="2" id="KW-1185">Reference proteome</keyword>